<dbReference type="InterPro" id="IPR003675">
    <property type="entry name" value="Rce1/LyrA-like_dom"/>
</dbReference>
<evidence type="ECO:0000313" key="3">
    <source>
        <dbReference type="EMBL" id="AKD03802.1"/>
    </source>
</evidence>
<feature type="transmembrane region" description="Helical" evidence="1">
    <location>
        <begin position="81"/>
        <end position="99"/>
    </location>
</feature>
<organism evidence="3 4">
    <name type="scientific">Pontibacter korlensis</name>
    <dbReference type="NCBI Taxonomy" id="400092"/>
    <lineage>
        <taxon>Bacteria</taxon>
        <taxon>Pseudomonadati</taxon>
        <taxon>Bacteroidota</taxon>
        <taxon>Cytophagia</taxon>
        <taxon>Cytophagales</taxon>
        <taxon>Hymenobacteraceae</taxon>
        <taxon>Pontibacter</taxon>
    </lineage>
</organism>
<dbReference type="Proteomes" id="UP000033109">
    <property type="component" value="Chromosome"/>
</dbReference>
<feature type="transmembrane region" description="Helical" evidence="1">
    <location>
        <begin position="45"/>
        <end position="69"/>
    </location>
</feature>
<dbReference type="AlphaFoldDB" id="A0A0E3UWZ5"/>
<keyword evidence="1" id="KW-0472">Membrane</keyword>
<name>A0A0E3UWZ5_9BACT</name>
<feature type="transmembrane region" description="Helical" evidence="1">
    <location>
        <begin position="105"/>
        <end position="126"/>
    </location>
</feature>
<dbReference type="Pfam" id="PF02517">
    <property type="entry name" value="Rce1-like"/>
    <property type="match status" value="1"/>
</dbReference>
<evidence type="ECO:0000313" key="4">
    <source>
        <dbReference type="Proteomes" id="UP000033109"/>
    </source>
</evidence>
<keyword evidence="4" id="KW-1185">Reference proteome</keyword>
<feature type="transmembrane region" description="Helical" evidence="1">
    <location>
        <begin position="21"/>
        <end position="39"/>
    </location>
</feature>
<protein>
    <recommendedName>
        <fullName evidence="2">CAAX prenyl protease 2/Lysostaphin resistance protein A-like domain-containing protein</fullName>
    </recommendedName>
</protein>
<evidence type="ECO:0000256" key="1">
    <source>
        <dbReference type="SAM" id="Phobius"/>
    </source>
</evidence>
<evidence type="ECO:0000259" key="2">
    <source>
        <dbReference type="Pfam" id="PF02517"/>
    </source>
</evidence>
<feature type="domain" description="CAAX prenyl protease 2/Lysostaphin resistance protein A-like" evidence="2">
    <location>
        <begin position="73"/>
        <end position="146"/>
    </location>
</feature>
<dbReference type="PATRIC" id="fig|400092.3.peg.2747"/>
<accession>A0A0E3UWZ5</accession>
<keyword evidence="1" id="KW-1133">Transmembrane helix</keyword>
<sequence length="160" mass="18047">MLLSSLAEEIIFRLPLVYSRSLLLVAVLVFLFHYGPVVAYVLDGNLLICVVAVLVLAGAMIAFFTLRRLKAMSYLLWKRHFGLVFYTSTALFALMHLVNYQGTSLPFYLLLILLLPKFIGGIFLGYTRLRLGLGWAVALHMFNNMVALLLLYGYLHSSVL</sequence>
<dbReference type="EMBL" id="CP009621">
    <property type="protein sequence ID" value="AKD03802.1"/>
    <property type="molecule type" value="Genomic_DNA"/>
</dbReference>
<dbReference type="HOGENOM" id="CLU_1650575_0_0_10"/>
<dbReference type="KEGG" id="pko:PKOR_12570"/>
<keyword evidence="1" id="KW-0812">Transmembrane</keyword>
<gene>
    <name evidence="3" type="ORF">PKOR_12570</name>
</gene>
<reference evidence="3 4" key="1">
    <citation type="journal article" date="2015" name="Sci. Rep.">
        <title>Unraveling adaptation of Pontibacter korlensis to radiation and infertility in desert through complete genome and comparative transcriptomic analysis.</title>
        <authorList>
            <person name="Dai J."/>
            <person name="Dai W."/>
            <person name="Qiu C."/>
            <person name="Yang Z."/>
            <person name="Zhang Y."/>
            <person name="Zhou M."/>
            <person name="Zhang L."/>
            <person name="Fang C."/>
            <person name="Gao Q."/>
            <person name="Yang Q."/>
            <person name="Li X."/>
            <person name="Wang Z."/>
            <person name="Wang Z."/>
            <person name="Jia Z."/>
            <person name="Chen X."/>
        </authorList>
    </citation>
    <scope>NUCLEOTIDE SEQUENCE [LARGE SCALE GENOMIC DNA]</scope>
    <source>
        <strain evidence="3 4">X14-1T</strain>
    </source>
</reference>
<feature type="transmembrane region" description="Helical" evidence="1">
    <location>
        <begin position="133"/>
        <end position="155"/>
    </location>
</feature>
<dbReference type="STRING" id="400092.PKOR_12570"/>
<dbReference type="RefSeq" id="WP_046311169.1">
    <property type="nucleotide sequence ID" value="NZ_CBCSCY010000003.1"/>
</dbReference>
<dbReference type="OrthoDB" id="847268at2"/>
<proteinExistence type="predicted"/>